<name>A0ABY6J1E8_9BACT</name>
<proteinExistence type="predicted"/>
<evidence type="ECO:0000313" key="2">
    <source>
        <dbReference type="Proteomes" id="UP001162741"/>
    </source>
</evidence>
<evidence type="ECO:0000313" key="1">
    <source>
        <dbReference type="EMBL" id="UYQ92186.1"/>
    </source>
</evidence>
<dbReference type="InterPro" id="IPR036977">
    <property type="entry name" value="DNA_primase_Znf_CHC2"/>
</dbReference>
<dbReference type="RefSeq" id="WP_264280488.1">
    <property type="nucleotide sequence ID" value="NZ_CP107006.1"/>
</dbReference>
<dbReference type="EMBL" id="CP107006">
    <property type="protein sequence ID" value="UYQ92186.1"/>
    <property type="molecule type" value="Genomic_DNA"/>
</dbReference>
<dbReference type="SUPFAM" id="SSF57783">
    <property type="entry name" value="Zinc beta-ribbon"/>
    <property type="match status" value="1"/>
</dbReference>
<accession>A0ABY6J1E8</accession>
<keyword evidence="2" id="KW-1185">Reference proteome</keyword>
<organism evidence="1 2">
    <name type="scientific">Chitinophaga horti</name>
    <dbReference type="NCBI Taxonomy" id="2920382"/>
    <lineage>
        <taxon>Bacteria</taxon>
        <taxon>Pseudomonadati</taxon>
        <taxon>Bacteroidota</taxon>
        <taxon>Chitinophagia</taxon>
        <taxon>Chitinophagales</taxon>
        <taxon>Chitinophagaceae</taxon>
        <taxon>Chitinophaga</taxon>
    </lineage>
</organism>
<reference evidence="1" key="1">
    <citation type="submission" date="2022-10" db="EMBL/GenBank/DDBJ databases">
        <title>Chitinophaga sp. nov., isolated from soil.</title>
        <authorList>
            <person name="Jeon C.O."/>
        </authorList>
    </citation>
    <scope>NUCLEOTIDE SEQUENCE</scope>
    <source>
        <strain evidence="1">R8</strain>
    </source>
</reference>
<dbReference type="Gene3D" id="3.40.1360.10">
    <property type="match status" value="1"/>
</dbReference>
<dbReference type="Proteomes" id="UP001162741">
    <property type="component" value="Chromosome"/>
</dbReference>
<sequence length="301" mass="34808">MEEKSVPEILQEIKEMDIVAYLSACGIQPTNIRGKVYMYISPIRDRENTPSFKVDAAENAWYDHGTKAGGNLVDLMLQLHQWTIADVLRWYRNNKHIATLPKRADISPRQQETKVKIIRDEAIVHPALLNYLTQRAIDHDIAKRYCRQVHYEIYGKSYFGIGLKNNSGQWAIRNEFMKSASSPADFTSIDNGSNTVHIFEGMFDFLSFVTFHWNMPVLKDNFCILNTTGMFEKARQFMDKHSCKLLYLDNGTGGRNVTTNALKLNLGYQDKSIIYKNHDDLNDWHRSLAKRYPPPKKGLRQ</sequence>
<gene>
    <name evidence="1" type="ORF">MKQ68_19040</name>
</gene>
<protein>
    <submittedName>
        <fullName evidence="1">Toprim domain-containing protein</fullName>
    </submittedName>
</protein>
<dbReference type="Gene3D" id="3.90.580.10">
    <property type="entry name" value="Zinc finger, CHC2-type domain"/>
    <property type="match status" value="1"/>
</dbReference>
<dbReference type="Pfam" id="PF13155">
    <property type="entry name" value="Toprim_2"/>
    <property type="match status" value="1"/>
</dbReference>